<dbReference type="Proteomes" id="UP000184322">
    <property type="component" value="Chromosome"/>
</dbReference>
<feature type="transmembrane region" description="Helical" evidence="12">
    <location>
        <begin position="359"/>
        <end position="377"/>
    </location>
</feature>
<feature type="transmembrane region" description="Helical" evidence="12">
    <location>
        <begin position="80"/>
        <end position="100"/>
    </location>
</feature>
<evidence type="ECO:0000259" key="14">
    <source>
        <dbReference type="PROSITE" id="PS51098"/>
    </source>
</evidence>
<dbReference type="CDD" id="cd00212">
    <property type="entry name" value="PTS_IIB_glc"/>
    <property type="match status" value="1"/>
</dbReference>
<keyword evidence="17" id="KW-1185">Reference proteome</keyword>
<keyword evidence="9 12" id="KW-1133">Transmembrane helix</keyword>
<dbReference type="PROSITE" id="PS51093">
    <property type="entry name" value="PTS_EIIA_TYPE_1"/>
    <property type="match status" value="1"/>
</dbReference>
<dbReference type="STRING" id="48003.BLA55_01085"/>
<feature type="transmembrane region" description="Helical" evidence="12">
    <location>
        <begin position="407"/>
        <end position="432"/>
    </location>
</feature>
<feature type="transmembrane region" description="Helical" evidence="12">
    <location>
        <begin position="384"/>
        <end position="401"/>
    </location>
</feature>
<reference evidence="17" key="1">
    <citation type="submission" date="2016-10" db="EMBL/GenBank/DDBJ databases">
        <authorList>
            <person name="Beylefeld A."/>
            <person name="Abolnik C."/>
        </authorList>
    </citation>
    <scope>NUCLEOTIDE SEQUENCE [LARGE SCALE GENOMIC DNA]</scope>
    <source>
        <strain evidence="17">B359_6</strain>
    </source>
</reference>
<evidence type="ECO:0000259" key="15">
    <source>
        <dbReference type="PROSITE" id="PS51103"/>
    </source>
</evidence>
<evidence type="ECO:0000313" key="16">
    <source>
        <dbReference type="EMBL" id="APJ38274.1"/>
    </source>
</evidence>
<dbReference type="PROSITE" id="PS00371">
    <property type="entry name" value="PTS_EIIA_TYPE_1_HIS"/>
    <property type="match status" value="1"/>
</dbReference>
<keyword evidence="2" id="KW-0813">Transport</keyword>
<feature type="domain" description="PTS EIIA type-1" evidence="13">
    <location>
        <begin position="651"/>
        <end position="759"/>
    </location>
</feature>
<keyword evidence="6" id="KW-0598">Phosphotransferase system</keyword>
<evidence type="ECO:0000313" key="17">
    <source>
        <dbReference type="Proteomes" id="UP000184322"/>
    </source>
</evidence>
<evidence type="ECO:0000256" key="9">
    <source>
        <dbReference type="ARBA" id="ARBA00022989"/>
    </source>
</evidence>
<sequence length="785" mass="85264">MKTLIAKIPFLKNKKEKKATDNSNSGKARKILSKISGAFMLPISVMAIAGFFLGVGAAIATQGSSTNNFALETFGKFISILGDPVFSALPLLFAAAFVIAFTDEAGVAVFAAIIGYFVFNAIQSVFIFDVTTGYSILFTGAGRDPETLEKLVGTTLGTKSLQTSVFGGLTVGLVVQYLYNRFHQIQLPQVISFFGGKRFVAIVTIPSMIVLAFLYLLFWPWVGVALSKFGNALGKVPYGFESFIFGYVERSLVPFGLHHVFYAPLWYSNAGGDLNESLQVWENGKEGLVLGSALLELKKQISLDPNKYVGDSTASNALLKFPFNDVSWSINGKEYSMPLFKFISDELGFKIGRFMDGKFSFMIFGLPGAGLAMILAAPKENRKVALGTVLPSVITCIVTGVTEPIEFTFLFLAPWLFWGVHAFLCAVSFMLANILGVHVPMAFSGGMLDLIIYGVIPFAKGTNFYWTLIVGIPYFFVYFGIFYTLIVKFKIETPGRGSNTKLFTKADYLKKKDSNSSVDPRALAVVLAYGGIDNISAFNNCASRLRYDVVDANKVSDEALKAAGASGVKREGSKHVQAIFGPQAEQLNSLIKAQREKIKEYILQHPELLNDKVENLIEQETQPANKASDGKVVELSAPALGKVKTLATLNDGVFSEKMSGEGFVVEFAAEHNASIFSPVDGTITLVFPTKHAYGITTEDGINVLLHIGIDTVNLNGKGFEACVEQGQKVKKGDLVAKVNLDVVRDAKLKSDLVTVILPDSSKTSVKIQKLNTNVSSKETTIALVK</sequence>
<gene>
    <name evidence="16" type="ORF">BLA55_01085</name>
</gene>
<dbReference type="PROSITE" id="PS51098">
    <property type="entry name" value="PTS_EIIB_TYPE_1"/>
    <property type="match status" value="1"/>
</dbReference>
<dbReference type="NCBIfam" id="TIGR00830">
    <property type="entry name" value="PTBA"/>
    <property type="match status" value="1"/>
</dbReference>
<evidence type="ECO:0000256" key="10">
    <source>
        <dbReference type="ARBA" id="ARBA00023136"/>
    </source>
</evidence>
<dbReference type="Pfam" id="PF02378">
    <property type="entry name" value="PTS_EIIC"/>
    <property type="match status" value="1"/>
</dbReference>
<dbReference type="GO" id="GO:0090563">
    <property type="term" value="F:protein-phosphocysteine-sugar phosphotransferase activity"/>
    <property type="evidence" value="ECO:0007669"/>
    <property type="project" value="TreeGrafter"/>
</dbReference>
<feature type="transmembrane region" description="Helical" evidence="12">
    <location>
        <begin position="161"/>
        <end position="179"/>
    </location>
</feature>
<dbReference type="KEGG" id="mpul:BLA55_01085"/>
<dbReference type="RefSeq" id="WP_073372278.1">
    <property type="nucleotide sequence ID" value="NZ_CP017813.1"/>
</dbReference>
<comment type="subcellular location">
    <subcellularLocation>
        <location evidence="1">Cell membrane</location>
        <topology evidence="1">Multi-pass membrane protein</topology>
    </subcellularLocation>
</comment>
<feature type="domain" description="PTS EIIB type-1" evidence="14">
    <location>
        <begin position="519"/>
        <end position="601"/>
    </location>
</feature>
<dbReference type="PANTHER" id="PTHR30009:SF20">
    <property type="entry name" value="PTS SYSTEM GLUCOSE-SPECIFIC EIICB COMPONENT-RELATED"/>
    <property type="match status" value="1"/>
</dbReference>
<evidence type="ECO:0000259" key="13">
    <source>
        <dbReference type="PROSITE" id="PS51093"/>
    </source>
</evidence>
<feature type="transmembrane region" description="Helical" evidence="12">
    <location>
        <begin position="39"/>
        <end position="60"/>
    </location>
</feature>
<dbReference type="GO" id="GO:0009401">
    <property type="term" value="P:phosphoenolpyruvate-dependent sugar phosphotransferase system"/>
    <property type="evidence" value="ECO:0007669"/>
    <property type="project" value="UniProtKB-KW"/>
</dbReference>
<proteinExistence type="predicted"/>
<dbReference type="GO" id="GO:0008982">
    <property type="term" value="F:protein-N(PI)-phosphohistidine-sugar phosphotransferase activity"/>
    <property type="evidence" value="ECO:0007669"/>
    <property type="project" value="InterPro"/>
</dbReference>
<dbReference type="PROSITE" id="PS51103">
    <property type="entry name" value="PTS_EIIC_TYPE_1"/>
    <property type="match status" value="1"/>
</dbReference>
<feature type="transmembrane region" description="Helical" evidence="12">
    <location>
        <begin position="107"/>
        <end position="128"/>
    </location>
</feature>
<dbReference type="Gene3D" id="2.70.70.10">
    <property type="entry name" value="Glucose Permease (Domain IIA)"/>
    <property type="match status" value="1"/>
</dbReference>
<dbReference type="PANTHER" id="PTHR30009">
    <property type="entry name" value="CYTOCHROME C-TYPE SYNTHESIS PROTEIN AND PTS TRANSMEMBRANE COMPONENT"/>
    <property type="match status" value="1"/>
</dbReference>
<evidence type="ECO:0000256" key="1">
    <source>
        <dbReference type="ARBA" id="ARBA00004651"/>
    </source>
</evidence>
<accession>A0A1L4FRQ7</accession>
<evidence type="ECO:0000256" key="8">
    <source>
        <dbReference type="ARBA" id="ARBA00022777"/>
    </source>
</evidence>
<dbReference type="Pfam" id="PF00358">
    <property type="entry name" value="PTS_EIIA_1"/>
    <property type="match status" value="1"/>
</dbReference>
<dbReference type="InterPro" id="IPR013013">
    <property type="entry name" value="PTS_EIIC_1"/>
</dbReference>
<dbReference type="AlphaFoldDB" id="A0A1L4FRQ7"/>
<evidence type="ECO:0000256" key="6">
    <source>
        <dbReference type="ARBA" id="ARBA00022683"/>
    </source>
</evidence>
<evidence type="ECO:0000256" key="11">
    <source>
        <dbReference type="PROSITE-ProRule" id="PRU00421"/>
    </source>
</evidence>
<feature type="transmembrane region" description="Helical" evidence="12">
    <location>
        <begin position="199"/>
        <end position="222"/>
    </location>
</feature>
<evidence type="ECO:0000256" key="2">
    <source>
        <dbReference type="ARBA" id="ARBA00022448"/>
    </source>
</evidence>
<evidence type="ECO:0000256" key="7">
    <source>
        <dbReference type="ARBA" id="ARBA00022692"/>
    </source>
</evidence>
<keyword evidence="5" id="KW-0808">Transferase</keyword>
<dbReference type="InterPro" id="IPR018113">
    <property type="entry name" value="PTrfase_EIIB_Cys"/>
</dbReference>
<keyword evidence="8" id="KW-0418">Kinase</keyword>
<dbReference type="EMBL" id="CP017813">
    <property type="protein sequence ID" value="APJ38274.1"/>
    <property type="molecule type" value="Genomic_DNA"/>
</dbReference>
<dbReference type="Gene3D" id="3.30.1360.60">
    <property type="entry name" value="Glucose permease domain IIB"/>
    <property type="match status" value="1"/>
</dbReference>
<dbReference type="InterPro" id="IPR003352">
    <property type="entry name" value="PTS_EIIC"/>
</dbReference>
<protein>
    <submittedName>
        <fullName evidence="16">PTS sugar transporter subunit IIABC</fullName>
    </submittedName>
</protein>
<evidence type="ECO:0000256" key="3">
    <source>
        <dbReference type="ARBA" id="ARBA00022475"/>
    </source>
</evidence>
<evidence type="ECO:0000256" key="4">
    <source>
        <dbReference type="ARBA" id="ARBA00022597"/>
    </source>
</evidence>
<dbReference type="GO" id="GO:0016301">
    <property type="term" value="F:kinase activity"/>
    <property type="evidence" value="ECO:0007669"/>
    <property type="project" value="UniProtKB-KW"/>
</dbReference>
<dbReference type="InterPro" id="IPR001996">
    <property type="entry name" value="PTS_IIB_1"/>
</dbReference>
<keyword evidence="10 12" id="KW-0472">Membrane</keyword>
<keyword evidence="4 16" id="KW-0762">Sugar transport</keyword>
<keyword evidence="3" id="KW-1003">Cell membrane</keyword>
<evidence type="ECO:0000256" key="12">
    <source>
        <dbReference type="SAM" id="Phobius"/>
    </source>
</evidence>
<dbReference type="SUPFAM" id="SSF51261">
    <property type="entry name" value="Duplicated hybrid motif"/>
    <property type="match status" value="1"/>
</dbReference>
<dbReference type="InterPro" id="IPR011055">
    <property type="entry name" value="Dup_hybrid_motif"/>
</dbReference>
<dbReference type="InterPro" id="IPR001127">
    <property type="entry name" value="PTS_EIIA_1_perm"/>
</dbReference>
<feature type="transmembrane region" description="Helical" evidence="12">
    <location>
        <begin position="439"/>
        <end position="458"/>
    </location>
</feature>
<feature type="active site" description="Phosphocysteine intermediate; for EIIB activity" evidence="11">
    <location>
        <position position="541"/>
    </location>
</feature>
<name>A0A1L4FRQ7_9BACT</name>
<dbReference type="InterPro" id="IPR050429">
    <property type="entry name" value="PTS_Glucose_EIICBA"/>
</dbReference>
<organism evidence="16 17">
    <name type="scientific">Mycoplasmopsis pullorum</name>
    <dbReference type="NCBI Taxonomy" id="48003"/>
    <lineage>
        <taxon>Bacteria</taxon>
        <taxon>Bacillati</taxon>
        <taxon>Mycoplasmatota</taxon>
        <taxon>Mycoplasmoidales</taxon>
        <taxon>Metamycoplasmataceae</taxon>
        <taxon>Mycoplasmopsis</taxon>
    </lineage>
</organism>
<feature type="transmembrane region" description="Helical" evidence="12">
    <location>
        <begin position="464"/>
        <end position="486"/>
    </location>
</feature>
<keyword evidence="7 12" id="KW-0812">Transmembrane</keyword>
<dbReference type="InterPro" id="IPR036878">
    <property type="entry name" value="Glu_permease_IIB"/>
</dbReference>
<evidence type="ECO:0000256" key="5">
    <source>
        <dbReference type="ARBA" id="ARBA00022679"/>
    </source>
</evidence>
<dbReference type="Pfam" id="PF00367">
    <property type="entry name" value="PTS_EIIB"/>
    <property type="match status" value="1"/>
</dbReference>
<dbReference type="SUPFAM" id="SSF55604">
    <property type="entry name" value="Glucose permease domain IIB"/>
    <property type="match status" value="1"/>
</dbReference>
<dbReference type="OrthoDB" id="9764327at2"/>
<dbReference type="GO" id="GO:0005886">
    <property type="term" value="C:plasma membrane"/>
    <property type="evidence" value="ECO:0007669"/>
    <property type="project" value="UniProtKB-SubCell"/>
</dbReference>
<feature type="domain" description="PTS EIIC type-1" evidence="15">
    <location>
        <begin position="26"/>
        <end position="498"/>
    </location>
</feature>